<dbReference type="GO" id="GO:0005829">
    <property type="term" value="C:cytosol"/>
    <property type="evidence" value="ECO:0007669"/>
    <property type="project" value="TreeGrafter"/>
</dbReference>
<protein>
    <recommendedName>
        <fullName evidence="10">1-deoxy-D-xylulose-5-phosphate synthase</fullName>
        <ecNumber evidence="10">2.2.1.7</ecNumber>
    </recommendedName>
    <alternativeName>
        <fullName evidence="10">1-deoxyxylulose-5-phosphate synthase</fullName>
        <shortName evidence="10">DXP synthase</shortName>
        <shortName evidence="10">DXPS</shortName>
    </alternativeName>
</protein>
<dbReference type="SUPFAM" id="SSF52518">
    <property type="entry name" value="Thiamin diphosphate-binding fold (THDP-binding)"/>
    <property type="match status" value="1"/>
</dbReference>
<dbReference type="PANTHER" id="PTHR43322:SF5">
    <property type="entry name" value="1-DEOXY-D-XYLULOSE-5-PHOSPHATE SYNTHASE, CHLOROPLASTIC"/>
    <property type="match status" value="1"/>
</dbReference>
<keyword evidence="14" id="KW-1185">Reference proteome</keyword>
<keyword evidence="4 10" id="KW-0808">Transferase</keyword>
<evidence type="ECO:0000256" key="11">
    <source>
        <dbReference type="SAM" id="MobiDB-lite"/>
    </source>
</evidence>
<organism evidence="13 14">
    <name type="scientific">Evtepia gabavorous</name>
    <dbReference type="NCBI Taxonomy" id="2211183"/>
    <lineage>
        <taxon>Bacteria</taxon>
        <taxon>Bacillati</taxon>
        <taxon>Bacillota</taxon>
        <taxon>Clostridia</taxon>
        <taxon>Eubacteriales</taxon>
        <taxon>Evtepia</taxon>
    </lineage>
</organism>
<dbReference type="InterPro" id="IPR009014">
    <property type="entry name" value="Transketo_C/PFOR_II"/>
</dbReference>
<dbReference type="CDD" id="cd02007">
    <property type="entry name" value="TPP_DXS"/>
    <property type="match status" value="1"/>
</dbReference>
<feature type="domain" description="Transketolase-like pyrimidine-binding" evidence="12">
    <location>
        <begin position="311"/>
        <end position="475"/>
    </location>
</feature>
<dbReference type="GO" id="GO:0016114">
    <property type="term" value="P:terpenoid biosynthetic process"/>
    <property type="evidence" value="ECO:0007669"/>
    <property type="project" value="UniProtKB-UniRule"/>
</dbReference>
<gene>
    <name evidence="10 13" type="primary">dxs</name>
    <name evidence="13" type="ORF">DV520_01485</name>
</gene>
<keyword evidence="9 10" id="KW-0414">Isoprene biosynthesis</keyword>
<dbReference type="AlphaFoldDB" id="A0A3E2B752"/>
<evidence type="ECO:0000256" key="10">
    <source>
        <dbReference type="HAMAP-Rule" id="MF_00315"/>
    </source>
</evidence>
<evidence type="ECO:0000256" key="1">
    <source>
        <dbReference type="ARBA" id="ARBA00004980"/>
    </source>
</evidence>
<comment type="subunit">
    <text evidence="3 10">Homodimer.</text>
</comment>
<feature type="binding site" evidence="10">
    <location>
        <position position="281"/>
    </location>
    <ligand>
        <name>thiamine diphosphate</name>
        <dbReference type="ChEBI" id="CHEBI:58937"/>
    </ligand>
</feature>
<dbReference type="GO" id="GO:0000287">
    <property type="term" value="F:magnesium ion binding"/>
    <property type="evidence" value="ECO:0007669"/>
    <property type="project" value="UniProtKB-UniRule"/>
</dbReference>
<feature type="binding site" evidence="10">
    <location>
        <position position="142"/>
    </location>
    <ligand>
        <name>Mg(2+)</name>
        <dbReference type="ChEBI" id="CHEBI:18420"/>
    </ligand>
</feature>
<accession>A0A3E2B752</accession>
<comment type="cofactor">
    <cofactor evidence="10">
        <name>thiamine diphosphate</name>
        <dbReference type="ChEBI" id="CHEBI:58937"/>
    </cofactor>
    <text evidence="10">Binds 1 thiamine pyrophosphate per subunit.</text>
</comment>
<dbReference type="NCBIfam" id="NF003933">
    <property type="entry name" value="PRK05444.2-2"/>
    <property type="match status" value="1"/>
</dbReference>
<evidence type="ECO:0000256" key="7">
    <source>
        <dbReference type="ARBA" id="ARBA00022977"/>
    </source>
</evidence>
<dbReference type="GO" id="GO:0030976">
    <property type="term" value="F:thiamine pyrophosphate binding"/>
    <property type="evidence" value="ECO:0007669"/>
    <property type="project" value="UniProtKB-UniRule"/>
</dbReference>
<dbReference type="Pfam" id="PF02780">
    <property type="entry name" value="Transketolase_C"/>
    <property type="match status" value="1"/>
</dbReference>
<feature type="compositionally biased region" description="Basic and acidic residues" evidence="11">
    <location>
        <begin position="282"/>
        <end position="292"/>
    </location>
</feature>
<evidence type="ECO:0000256" key="3">
    <source>
        <dbReference type="ARBA" id="ARBA00011738"/>
    </source>
</evidence>
<reference evidence="13 14" key="1">
    <citation type="submission" date="2018-07" db="EMBL/GenBank/DDBJ databases">
        <title>GABA Modulating Bacteria of the Human Gut Microbiota.</title>
        <authorList>
            <person name="Strandwitz P."/>
            <person name="Kim K.H."/>
            <person name="Terekhova D."/>
            <person name="Liu J.K."/>
            <person name="Sharma A."/>
            <person name="Levering J."/>
            <person name="Mcdonald D."/>
            <person name="Dietrich D."/>
            <person name="Ramadhar T.R."/>
            <person name="Lekbua A."/>
            <person name="Mroue N."/>
            <person name="Liston C."/>
            <person name="Stewart E.J."/>
            <person name="Dubin M.J."/>
            <person name="Zengler K."/>
            <person name="Knight R."/>
            <person name="Gilbert J.A."/>
            <person name="Clardy J."/>
            <person name="Lewis K."/>
        </authorList>
    </citation>
    <scope>NUCLEOTIDE SEQUENCE [LARGE SCALE GENOMIC DNA]</scope>
    <source>
        <strain evidence="13 14">KLE1738</strain>
    </source>
</reference>
<evidence type="ECO:0000256" key="8">
    <source>
        <dbReference type="ARBA" id="ARBA00023052"/>
    </source>
</evidence>
<evidence type="ECO:0000313" key="13">
    <source>
        <dbReference type="EMBL" id="RFT07825.1"/>
    </source>
</evidence>
<dbReference type="UniPathway" id="UPA00064">
    <property type="reaction ID" value="UER00091"/>
</dbReference>
<dbReference type="SMART" id="SM00861">
    <property type="entry name" value="Transket_pyr"/>
    <property type="match status" value="1"/>
</dbReference>
<evidence type="ECO:0000256" key="2">
    <source>
        <dbReference type="ARBA" id="ARBA00011081"/>
    </source>
</evidence>
<dbReference type="InterPro" id="IPR033248">
    <property type="entry name" value="Transketolase_C"/>
</dbReference>
<feature type="region of interest" description="Disordered" evidence="11">
    <location>
        <begin position="282"/>
        <end position="311"/>
    </location>
</feature>
<keyword evidence="8 10" id="KW-0786">Thiamine pyrophosphate</keyword>
<feature type="binding site" evidence="10">
    <location>
        <position position="171"/>
    </location>
    <ligand>
        <name>thiamine diphosphate</name>
        <dbReference type="ChEBI" id="CHEBI:58937"/>
    </ligand>
</feature>
<proteinExistence type="inferred from homology"/>
<dbReference type="HAMAP" id="MF_00315">
    <property type="entry name" value="DXP_synth"/>
    <property type="match status" value="1"/>
</dbReference>
<dbReference type="Proteomes" id="UP000260649">
    <property type="component" value="Unassembled WGS sequence"/>
</dbReference>
<dbReference type="InterPro" id="IPR005477">
    <property type="entry name" value="Dxylulose-5-P_synthase"/>
</dbReference>
<comment type="cofactor">
    <cofactor evidence="10">
        <name>Mg(2+)</name>
        <dbReference type="ChEBI" id="CHEBI:18420"/>
    </cofactor>
    <text evidence="10">Binds 1 Mg(2+) ion per subunit.</text>
</comment>
<name>A0A3E2B752_9FIRM</name>
<dbReference type="EC" id="2.2.1.7" evidence="10"/>
<comment type="function">
    <text evidence="10">Catalyzes the acyloin condensation reaction between C atoms 2 and 3 of pyruvate and glyceraldehyde 3-phosphate to yield 1-deoxy-D-xylulose-5-phosphate (DXP).</text>
</comment>
<comment type="catalytic activity">
    <reaction evidence="10">
        <text>D-glyceraldehyde 3-phosphate + pyruvate + H(+) = 1-deoxy-D-xylulose 5-phosphate + CO2</text>
        <dbReference type="Rhea" id="RHEA:12605"/>
        <dbReference type="ChEBI" id="CHEBI:15361"/>
        <dbReference type="ChEBI" id="CHEBI:15378"/>
        <dbReference type="ChEBI" id="CHEBI:16526"/>
        <dbReference type="ChEBI" id="CHEBI:57792"/>
        <dbReference type="ChEBI" id="CHEBI:59776"/>
        <dbReference type="EC" id="2.2.1.7"/>
    </reaction>
</comment>
<evidence type="ECO:0000256" key="9">
    <source>
        <dbReference type="ARBA" id="ARBA00023229"/>
    </source>
</evidence>
<feature type="binding site" evidence="10">
    <location>
        <position position="70"/>
    </location>
    <ligand>
        <name>thiamine diphosphate</name>
        <dbReference type="ChEBI" id="CHEBI:58937"/>
    </ligand>
</feature>
<dbReference type="GO" id="GO:0019288">
    <property type="term" value="P:isopentenyl diphosphate biosynthetic process, methylerythritol 4-phosphate pathway"/>
    <property type="evidence" value="ECO:0007669"/>
    <property type="project" value="TreeGrafter"/>
</dbReference>
<comment type="caution">
    <text evidence="13">The sequence shown here is derived from an EMBL/GenBank/DDBJ whole genome shotgun (WGS) entry which is preliminary data.</text>
</comment>
<dbReference type="CDD" id="cd07033">
    <property type="entry name" value="TPP_PYR_DXS_TK_like"/>
    <property type="match status" value="1"/>
</dbReference>
<dbReference type="PANTHER" id="PTHR43322">
    <property type="entry name" value="1-D-DEOXYXYLULOSE 5-PHOSPHATE SYNTHASE-RELATED"/>
    <property type="match status" value="1"/>
</dbReference>
<feature type="binding site" evidence="10">
    <location>
        <position position="171"/>
    </location>
    <ligand>
        <name>Mg(2+)</name>
        <dbReference type="ChEBI" id="CHEBI:18420"/>
    </ligand>
</feature>
<evidence type="ECO:0000256" key="5">
    <source>
        <dbReference type="ARBA" id="ARBA00022723"/>
    </source>
</evidence>
<dbReference type="NCBIfam" id="TIGR00204">
    <property type="entry name" value="dxs"/>
    <property type="match status" value="1"/>
</dbReference>
<evidence type="ECO:0000256" key="4">
    <source>
        <dbReference type="ARBA" id="ARBA00022679"/>
    </source>
</evidence>
<feature type="binding site" evidence="10">
    <location>
        <begin position="111"/>
        <end position="113"/>
    </location>
    <ligand>
        <name>thiamine diphosphate</name>
        <dbReference type="ChEBI" id="CHEBI:58937"/>
    </ligand>
</feature>
<dbReference type="RefSeq" id="WP_117141543.1">
    <property type="nucleotide sequence ID" value="NZ_CAKXKJ010000002.1"/>
</dbReference>
<dbReference type="InterPro" id="IPR029061">
    <property type="entry name" value="THDP-binding"/>
</dbReference>
<dbReference type="GO" id="GO:0008661">
    <property type="term" value="F:1-deoxy-D-xylulose-5-phosphate synthase activity"/>
    <property type="evidence" value="ECO:0007669"/>
    <property type="project" value="UniProtKB-UniRule"/>
</dbReference>
<feature type="binding site" evidence="10">
    <location>
        <position position="362"/>
    </location>
    <ligand>
        <name>thiamine diphosphate</name>
        <dbReference type="ChEBI" id="CHEBI:58937"/>
    </ligand>
</feature>
<dbReference type="Pfam" id="PF02779">
    <property type="entry name" value="Transket_pyr"/>
    <property type="match status" value="1"/>
</dbReference>
<keyword evidence="5 10" id="KW-0479">Metal-binding</keyword>
<keyword evidence="6 10" id="KW-0460">Magnesium</keyword>
<evidence type="ECO:0000313" key="14">
    <source>
        <dbReference type="Proteomes" id="UP000260649"/>
    </source>
</evidence>
<keyword evidence="7 10" id="KW-0784">Thiamine biosynthesis</keyword>
<dbReference type="Gene3D" id="3.40.50.920">
    <property type="match status" value="1"/>
</dbReference>
<sequence length="617" mass="65920">MNQGKEYGSLAGISDQEAEELCQALRQRVIQVVSQTGGHLASNLGAVELTVALHRVYDTSKDRLVFDVGHQCYVHKMLTGRNGRMETLRAFGGIAGFPKPSESKHDACIAGHASTAVSTALGMAIARTQLGENYRVVALLGDGSLTGGLAYEGLSMAGQSGEPLVVILNDNGMSINASMGGVAQHLAKQRLKPQYLWAKEIYRKVMHATPPGRALHRAIHRIKEGIKASLLPCSMFENMGFQYMGPVDGHDVKGLTHLLRYASTVEGPVLLHVKTVKGKGFRPAEKNPDDFHGIGPFQKESGALSQGSSGESFSARFGRDLRELARKDPRICAVTAAMTAGTGLTDFAKEFPQRFFDVGIAEEHAVTMTAGMAKQGLIPVFAVYSTFFQRGYDMLIHDIAIDHLHAVFCVDRAGLVGDDGETHHGLFDPGFLKTIPGMTVLSPASLDELTAMLDRAVHHISGPVAVRYPRGGENQYQANHSDGEACSLRSGRDITLVTFGTLTGTVLAVADRLAKDGVSAEVIKLNQIIPLPTDPILASLQKTGRLLVAEECVSLGGPGEGILAAAAAQGLSLKGATVCSCGEGFVPHGTIPQLRALCGLDVESLYRKSREVMTYGR</sequence>
<dbReference type="GeneID" id="97994407"/>
<dbReference type="Gene3D" id="3.40.50.970">
    <property type="match status" value="2"/>
</dbReference>
<evidence type="ECO:0000259" key="12">
    <source>
        <dbReference type="SMART" id="SM00861"/>
    </source>
</evidence>
<evidence type="ECO:0000256" key="6">
    <source>
        <dbReference type="ARBA" id="ARBA00022842"/>
    </source>
</evidence>
<dbReference type="OrthoDB" id="9803371at2"/>
<dbReference type="PROSITE" id="PS00801">
    <property type="entry name" value="TRANSKETOLASE_1"/>
    <property type="match status" value="1"/>
</dbReference>
<feature type="binding site" evidence="10">
    <location>
        <begin position="143"/>
        <end position="144"/>
    </location>
    <ligand>
        <name>thiamine diphosphate</name>
        <dbReference type="ChEBI" id="CHEBI:58937"/>
    </ligand>
</feature>
<dbReference type="InterPro" id="IPR005475">
    <property type="entry name" value="Transketolase-like_Pyr-bd"/>
</dbReference>
<dbReference type="SUPFAM" id="SSF52922">
    <property type="entry name" value="TK C-terminal domain-like"/>
    <property type="match status" value="1"/>
</dbReference>
<dbReference type="InterPro" id="IPR049557">
    <property type="entry name" value="Transketolase_CS"/>
</dbReference>
<dbReference type="EMBL" id="QQRQ01000001">
    <property type="protein sequence ID" value="RFT07825.1"/>
    <property type="molecule type" value="Genomic_DNA"/>
</dbReference>
<dbReference type="GO" id="GO:0009228">
    <property type="term" value="P:thiamine biosynthetic process"/>
    <property type="evidence" value="ECO:0007669"/>
    <property type="project" value="UniProtKB-UniRule"/>
</dbReference>
<comment type="similarity">
    <text evidence="2 10">Belongs to the transketolase family. DXPS subfamily.</text>
</comment>
<comment type="pathway">
    <text evidence="1 10">Metabolic intermediate biosynthesis; 1-deoxy-D-xylulose 5-phosphate biosynthesis; 1-deoxy-D-xylulose 5-phosphate from D-glyceraldehyde 3-phosphate and pyruvate: step 1/1.</text>
</comment>
<dbReference type="Pfam" id="PF13292">
    <property type="entry name" value="DXP_synthase_N"/>
    <property type="match status" value="1"/>
</dbReference>